<dbReference type="AlphaFoldDB" id="X6LVI3"/>
<evidence type="ECO:0000256" key="1">
    <source>
        <dbReference type="SAM" id="Phobius"/>
    </source>
</evidence>
<evidence type="ECO:0000313" key="2">
    <source>
        <dbReference type="EMBL" id="ETO05918.1"/>
    </source>
</evidence>
<dbReference type="Proteomes" id="UP000023152">
    <property type="component" value="Unassembled WGS sequence"/>
</dbReference>
<keyword evidence="3" id="KW-1185">Reference proteome</keyword>
<feature type="non-terminal residue" evidence="2">
    <location>
        <position position="1"/>
    </location>
</feature>
<accession>X6LVI3</accession>
<protein>
    <submittedName>
        <fullName evidence="2">Uncharacterized protein</fullName>
    </submittedName>
</protein>
<proteinExistence type="predicted"/>
<name>X6LVI3_RETFI</name>
<reference evidence="2 3" key="1">
    <citation type="journal article" date="2013" name="Curr. Biol.">
        <title>The Genome of the Foraminiferan Reticulomyxa filosa.</title>
        <authorList>
            <person name="Glockner G."/>
            <person name="Hulsmann N."/>
            <person name="Schleicher M."/>
            <person name="Noegel A.A."/>
            <person name="Eichinger L."/>
            <person name="Gallinger C."/>
            <person name="Pawlowski J."/>
            <person name="Sierra R."/>
            <person name="Euteneuer U."/>
            <person name="Pillet L."/>
            <person name="Moustafa A."/>
            <person name="Platzer M."/>
            <person name="Groth M."/>
            <person name="Szafranski K."/>
            <person name="Schliwa M."/>
        </authorList>
    </citation>
    <scope>NUCLEOTIDE SEQUENCE [LARGE SCALE GENOMIC DNA]</scope>
</reference>
<keyword evidence="1" id="KW-1133">Transmembrane helix</keyword>
<keyword evidence="1" id="KW-0472">Membrane</keyword>
<feature type="transmembrane region" description="Helical" evidence="1">
    <location>
        <begin position="219"/>
        <end position="244"/>
    </location>
</feature>
<evidence type="ECO:0000313" key="3">
    <source>
        <dbReference type="Proteomes" id="UP000023152"/>
    </source>
</evidence>
<organism evidence="2 3">
    <name type="scientific">Reticulomyxa filosa</name>
    <dbReference type="NCBI Taxonomy" id="46433"/>
    <lineage>
        <taxon>Eukaryota</taxon>
        <taxon>Sar</taxon>
        <taxon>Rhizaria</taxon>
        <taxon>Retaria</taxon>
        <taxon>Foraminifera</taxon>
        <taxon>Monothalamids</taxon>
        <taxon>Reticulomyxidae</taxon>
        <taxon>Reticulomyxa</taxon>
    </lineage>
</organism>
<gene>
    <name evidence="2" type="ORF">RFI_31478</name>
</gene>
<sequence length="245" mass="27011">YPTLQWTNEDDNTEKKIDNTVATAMVAESEHASGERHTIEPQLSIDDNDTILAVSSVDQKILSTDLQRIKLMESSRQSMLLSQSDKALHSSTAEMTKLGPNPAPLSSQISSIPDTLVVPSITTTTTTTNAQPLSLQKQGTVDDPCLPSAIDATNKTDIQDELPSKKPLHVRNTALNLELTSKQLNLPQLPKDLTRTHTMLEDDIVTCIRMICRKFVGNGIFFALFCFVLFCFPKILIALSANFII</sequence>
<keyword evidence="1" id="KW-0812">Transmembrane</keyword>
<dbReference type="EMBL" id="ASPP01027660">
    <property type="protein sequence ID" value="ETO05918.1"/>
    <property type="molecule type" value="Genomic_DNA"/>
</dbReference>
<comment type="caution">
    <text evidence="2">The sequence shown here is derived from an EMBL/GenBank/DDBJ whole genome shotgun (WGS) entry which is preliminary data.</text>
</comment>